<name>A0A6A6ZFG0_9PLEO</name>
<organism evidence="2 3">
    <name type="scientific">Ophiobolus disseminans</name>
    <dbReference type="NCBI Taxonomy" id="1469910"/>
    <lineage>
        <taxon>Eukaryota</taxon>
        <taxon>Fungi</taxon>
        <taxon>Dikarya</taxon>
        <taxon>Ascomycota</taxon>
        <taxon>Pezizomycotina</taxon>
        <taxon>Dothideomycetes</taxon>
        <taxon>Pleosporomycetidae</taxon>
        <taxon>Pleosporales</taxon>
        <taxon>Pleosporineae</taxon>
        <taxon>Phaeosphaeriaceae</taxon>
        <taxon>Ophiobolus</taxon>
    </lineage>
</organism>
<dbReference type="Proteomes" id="UP000799424">
    <property type="component" value="Unassembled WGS sequence"/>
</dbReference>
<evidence type="ECO:0000256" key="1">
    <source>
        <dbReference type="SAM" id="Coils"/>
    </source>
</evidence>
<dbReference type="EMBL" id="MU006247">
    <property type="protein sequence ID" value="KAF2819044.1"/>
    <property type="molecule type" value="Genomic_DNA"/>
</dbReference>
<protein>
    <submittedName>
        <fullName evidence="2">Uncharacterized protein</fullName>
    </submittedName>
</protein>
<sequence>MAKRKASTVVKAEERVDSGFFSDTTQSSGYICLAKISAPLLTPSPAVSQQSVDVFADEPRLRTPKRAAKGGHWYKFPGLQACPRTRDLADFEGGNEFKESPTLRLGKRNDYDVIARIVDKHVPSQVKISQAQSHEPTHDDFLCDYEENRDYNQNNVPPLAKIKALIKRYPTVVKNPLIFALLQDVMSLDHDLATIQDENATLANDNSALTDNNIALQIENEVLQKEYDSMVMGLEDEDGEISVVEV</sequence>
<reference evidence="2" key="1">
    <citation type="journal article" date="2020" name="Stud. Mycol.">
        <title>101 Dothideomycetes genomes: a test case for predicting lifestyles and emergence of pathogens.</title>
        <authorList>
            <person name="Haridas S."/>
            <person name="Albert R."/>
            <person name="Binder M."/>
            <person name="Bloem J."/>
            <person name="Labutti K."/>
            <person name="Salamov A."/>
            <person name="Andreopoulos B."/>
            <person name="Baker S."/>
            <person name="Barry K."/>
            <person name="Bills G."/>
            <person name="Bluhm B."/>
            <person name="Cannon C."/>
            <person name="Castanera R."/>
            <person name="Culley D."/>
            <person name="Daum C."/>
            <person name="Ezra D."/>
            <person name="Gonzalez J."/>
            <person name="Henrissat B."/>
            <person name="Kuo A."/>
            <person name="Liang C."/>
            <person name="Lipzen A."/>
            <person name="Lutzoni F."/>
            <person name="Magnuson J."/>
            <person name="Mondo S."/>
            <person name="Nolan M."/>
            <person name="Ohm R."/>
            <person name="Pangilinan J."/>
            <person name="Park H.-J."/>
            <person name="Ramirez L."/>
            <person name="Alfaro M."/>
            <person name="Sun H."/>
            <person name="Tritt A."/>
            <person name="Yoshinaga Y."/>
            <person name="Zwiers L.-H."/>
            <person name="Turgeon B."/>
            <person name="Goodwin S."/>
            <person name="Spatafora J."/>
            <person name="Crous P."/>
            <person name="Grigoriev I."/>
        </authorList>
    </citation>
    <scope>NUCLEOTIDE SEQUENCE</scope>
    <source>
        <strain evidence="2">CBS 113818</strain>
    </source>
</reference>
<evidence type="ECO:0000313" key="2">
    <source>
        <dbReference type="EMBL" id="KAF2819044.1"/>
    </source>
</evidence>
<proteinExistence type="predicted"/>
<keyword evidence="1" id="KW-0175">Coiled coil</keyword>
<dbReference type="AlphaFoldDB" id="A0A6A6ZFG0"/>
<dbReference type="OrthoDB" id="3772540at2759"/>
<evidence type="ECO:0000313" key="3">
    <source>
        <dbReference type="Proteomes" id="UP000799424"/>
    </source>
</evidence>
<accession>A0A6A6ZFG0</accession>
<keyword evidence="3" id="KW-1185">Reference proteome</keyword>
<feature type="coiled-coil region" evidence="1">
    <location>
        <begin position="192"/>
        <end position="226"/>
    </location>
</feature>
<gene>
    <name evidence="2" type="ORF">CC86DRAFT_388473</name>
</gene>